<organism evidence="1">
    <name type="scientific">uncultured Aureispira sp</name>
    <dbReference type="NCBI Taxonomy" id="1331704"/>
    <lineage>
        <taxon>Bacteria</taxon>
        <taxon>Pseudomonadati</taxon>
        <taxon>Bacteroidota</taxon>
        <taxon>Saprospiria</taxon>
        <taxon>Saprospirales</taxon>
        <taxon>Saprospiraceae</taxon>
        <taxon>Aureispira</taxon>
        <taxon>environmental samples</taxon>
    </lineage>
</organism>
<name>A0A6S6TCQ9_9BACT</name>
<sequence length="270" mass="31044">MQLFGEYHYGTEIIELPTPGNNYGNSPALPIVENEHLPDEEMLAVSTDTQFWFRWITGHQVILGLWNILGNELSHNVPSSDEQSLNRCIQMFKASSVIFNYTGSCPHDFYHEKIRIFMSLFHGGFSGMWAADYRHIPRLIQKITRATTQPEMQAIQQELKKAYEDSHLTHIEVAKRLVPEGESLLKKAKKEGLKHKKIKKTHSMIYDCFFLIHRNSISKEVLIESLDRRVEAIVTDLEKTPFLPPLHNSDAIKTLQKTMAMIKKGIATKL</sequence>
<protein>
    <submittedName>
        <fullName evidence="1">Uncharacterized protein</fullName>
    </submittedName>
</protein>
<accession>A0A6S6TCQ9</accession>
<reference evidence="1" key="1">
    <citation type="submission" date="2020-01" db="EMBL/GenBank/DDBJ databases">
        <authorList>
            <person name="Meier V. D."/>
            <person name="Meier V D."/>
        </authorList>
    </citation>
    <scope>NUCLEOTIDE SEQUENCE</scope>
    <source>
        <strain evidence="1">HLG_WM_MAG_10</strain>
    </source>
</reference>
<evidence type="ECO:0000313" key="1">
    <source>
        <dbReference type="EMBL" id="CAA6816965.1"/>
    </source>
</evidence>
<dbReference type="EMBL" id="CACVAQ010000243">
    <property type="protein sequence ID" value="CAA6816965.1"/>
    <property type="molecule type" value="Genomic_DNA"/>
</dbReference>
<proteinExistence type="predicted"/>
<dbReference type="AlphaFoldDB" id="A0A6S6TCQ9"/>
<gene>
    <name evidence="1" type="ORF">HELGO_WM17057</name>
</gene>